<evidence type="ECO:0008006" key="3">
    <source>
        <dbReference type="Google" id="ProtNLM"/>
    </source>
</evidence>
<reference evidence="2" key="1">
    <citation type="submission" date="2017-04" db="EMBL/GenBank/DDBJ databases">
        <title>Genome evolution of the luminous symbionts of deep sea anglerfish.</title>
        <authorList>
            <person name="Hendry T.A."/>
        </authorList>
    </citation>
    <scope>NUCLEOTIDE SEQUENCE [LARGE SCALE GENOMIC DNA]</scope>
</reference>
<name>A0A2A5SZD8_9GAMM</name>
<dbReference type="EMBL" id="NBYY01000036">
    <property type="protein sequence ID" value="PCS21265.1"/>
    <property type="molecule type" value="Genomic_DNA"/>
</dbReference>
<protein>
    <recommendedName>
        <fullName evidence="3">Mobile element protein</fullName>
    </recommendedName>
</protein>
<sequence>MVNFLYAAQLNYNTQVGGELANVKAMNKVIRLGMPARQQAN</sequence>
<dbReference type="Proteomes" id="UP000219020">
    <property type="component" value="Unassembled WGS sequence"/>
</dbReference>
<keyword evidence="2" id="KW-1185">Reference proteome</keyword>
<proteinExistence type="predicted"/>
<dbReference type="AlphaFoldDB" id="A0A2A5SZD8"/>
<comment type="caution">
    <text evidence="1">The sequence shown here is derived from an EMBL/GenBank/DDBJ whole genome shotgun (WGS) entry which is preliminary data.</text>
</comment>
<organism evidence="1 2">
    <name type="scientific">Candidatus Enterovibrio escicola</name>
    <dbReference type="NCBI Taxonomy" id="1927127"/>
    <lineage>
        <taxon>Bacteria</taxon>
        <taxon>Pseudomonadati</taxon>
        <taxon>Pseudomonadota</taxon>
        <taxon>Gammaproteobacteria</taxon>
        <taxon>Vibrionales</taxon>
        <taxon>Vibrionaceae</taxon>
        <taxon>Enterovibrio</taxon>
    </lineage>
</organism>
<evidence type="ECO:0000313" key="1">
    <source>
        <dbReference type="EMBL" id="PCS21265.1"/>
    </source>
</evidence>
<accession>A0A2A5SZD8</accession>
<gene>
    <name evidence="1" type="ORF">BTN49_3153</name>
</gene>
<evidence type="ECO:0000313" key="2">
    <source>
        <dbReference type="Proteomes" id="UP000219020"/>
    </source>
</evidence>